<feature type="domain" description="Ribosomal RNA adenine methylase transferase N-terminal" evidence="7">
    <location>
        <begin position="16"/>
        <end position="187"/>
    </location>
</feature>
<dbReference type="Pfam" id="PF00398">
    <property type="entry name" value="RrnaAD"/>
    <property type="match status" value="1"/>
</dbReference>
<dbReference type="PROSITE" id="PS51689">
    <property type="entry name" value="SAM_RNA_A_N6_MT"/>
    <property type="match status" value="1"/>
</dbReference>
<proteinExistence type="inferred from homology"/>
<protein>
    <recommendedName>
        <fullName evidence="7">Ribosomal RNA adenine methylase transferase N-terminal domain-containing protein</fullName>
    </recommendedName>
</protein>
<dbReference type="GO" id="GO:0000179">
    <property type="term" value="F:rRNA (adenine-N6,N6-)-dimethyltransferase activity"/>
    <property type="evidence" value="ECO:0007669"/>
    <property type="project" value="InterPro"/>
</dbReference>
<evidence type="ECO:0000256" key="3">
    <source>
        <dbReference type="ARBA" id="ARBA00022603"/>
    </source>
</evidence>
<keyword evidence="6" id="KW-0694">RNA-binding</keyword>
<dbReference type="InterPro" id="IPR023165">
    <property type="entry name" value="rRNA_Ade_diMease-like_C"/>
</dbReference>
<dbReference type="GO" id="GO:0005829">
    <property type="term" value="C:cytosol"/>
    <property type="evidence" value="ECO:0007669"/>
    <property type="project" value="TreeGrafter"/>
</dbReference>
<evidence type="ECO:0000256" key="1">
    <source>
        <dbReference type="ARBA" id="ARBA00022490"/>
    </source>
</evidence>
<name>A0A381NRI3_9ZZZZ</name>
<keyword evidence="3" id="KW-0489">Methyltransferase</keyword>
<dbReference type="GO" id="GO:0003723">
    <property type="term" value="F:RNA binding"/>
    <property type="evidence" value="ECO:0007669"/>
    <property type="project" value="UniProtKB-KW"/>
</dbReference>
<reference evidence="8" key="1">
    <citation type="submission" date="2018-05" db="EMBL/GenBank/DDBJ databases">
        <authorList>
            <person name="Lanie J.A."/>
            <person name="Ng W.-L."/>
            <person name="Kazmierczak K.M."/>
            <person name="Andrzejewski T.M."/>
            <person name="Davidsen T.M."/>
            <person name="Wayne K.J."/>
            <person name="Tettelin H."/>
            <person name="Glass J.I."/>
            <person name="Rusch D."/>
            <person name="Podicherti R."/>
            <person name="Tsui H.-C.T."/>
            <person name="Winkler M.E."/>
        </authorList>
    </citation>
    <scope>NUCLEOTIDE SEQUENCE</scope>
</reference>
<evidence type="ECO:0000259" key="7">
    <source>
        <dbReference type="SMART" id="SM00650"/>
    </source>
</evidence>
<dbReference type="EMBL" id="UINC01000544">
    <property type="protein sequence ID" value="SUZ57147.1"/>
    <property type="molecule type" value="Genomic_DNA"/>
</dbReference>
<dbReference type="SMART" id="SM00650">
    <property type="entry name" value="rADc"/>
    <property type="match status" value="1"/>
</dbReference>
<evidence type="ECO:0000256" key="2">
    <source>
        <dbReference type="ARBA" id="ARBA00022552"/>
    </source>
</evidence>
<keyword evidence="2" id="KW-0698">rRNA processing</keyword>
<keyword evidence="4" id="KW-0808">Transferase</keyword>
<keyword evidence="1" id="KW-0963">Cytoplasm</keyword>
<evidence type="ECO:0000256" key="6">
    <source>
        <dbReference type="ARBA" id="ARBA00022884"/>
    </source>
</evidence>
<dbReference type="HAMAP" id="MF_00607">
    <property type="entry name" value="16SrRNA_methyltr_A"/>
    <property type="match status" value="1"/>
</dbReference>
<dbReference type="InterPro" id="IPR001737">
    <property type="entry name" value="KsgA/Erm"/>
</dbReference>
<dbReference type="PANTHER" id="PTHR11727:SF7">
    <property type="entry name" value="DIMETHYLADENOSINE TRANSFERASE-RELATED"/>
    <property type="match status" value="1"/>
</dbReference>
<dbReference type="NCBIfam" id="TIGR00755">
    <property type="entry name" value="ksgA"/>
    <property type="match status" value="1"/>
</dbReference>
<accession>A0A381NRI3</accession>
<dbReference type="InterPro" id="IPR020596">
    <property type="entry name" value="rRNA_Ade_Mease_Trfase_CS"/>
</dbReference>
<organism evidence="8">
    <name type="scientific">marine metagenome</name>
    <dbReference type="NCBI Taxonomy" id="408172"/>
    <lineage>
        <taxon>unclassified sequences</taxon>
        <taxon>metagenomes</taxon>
        <taxon>ecological metagenomes</taxon>
    </lineage>
</organism>
<evidence type="ECO:0000313" key="8">
    <source>
        <dbReference type="EMBL" id="SUZ57147.1"/>
    </source>
</evidence>
<dbReference type="PROSITE" id="PS01131">
    <property type="entry name" value="RRNA_A_DIMETH"/>
    <property type="match status" value="1"/>
</dbReference>
<gene>
    <name evidence="8" type="ORF">METZ01_LOCUS10001</name>
</gene>
<dbReference type="InterPro" id="IPR029063">
    <property type="entry name" value="SAM-dependent_MTases_sf"/>
</dbReference>
<sequence length="282" mass="31155">MTPPPLGQHFLTDTSVVKAIVESADLRSGDTVVEVGPGRGALTSDIVSQSGKVLLIEYDAEMAERLAFKYETNTNVNVINLDARHFGSDSHTWLSDGNYKVVGNLPYYAANPIVRNFLESTHKPTSMVIMVQREVARDMAAEPGHMSLLSLAVQIYASANKVIDVPPQCFDPPPKVHSSVLKLTPSSEPKLRFESPDDFFKLARGGFKSPRKQLHNSLADGLFIHLDDARSLVSETGLETTRRPATLSLEDWQVLYDVWVKSGKPSNIPGSVRRSQKRKLDD</sequence>
<dbReference type="SUPFAM" id="SSF53335">
    <property type="entry name" value="S-adenosyl-L-methionine-dependent methyltransferases"/>
    <property type="match status" value="1"/>
</dbReference>
<dbReference type="InterPro" id="IPR020598">
    <property type="entry name" value="rRNA_Ade_methylase_Trfase_N"/>
</dbReference>
<dbReference type="InterPro" id="IPR011530">
    <property type="entry name" value="rRNA_adenine_dimethylase"/>
</dbReference>
<keyword evidence="5" id="KW-0949">S-adenosyl-L-methionine</keyword>
<dbReference type="PANTHER" id="PTHR11727">
    <property type="entry name" value="DIMETHYLADENOSINE TRANSFERASE"/>
    <property type="match status" value="1"/>
</dbReference>
<dbReference type="CDD" id="cd02440">
    <property type="entry name" value="AdoMet_MTases"/>
    <property type="match status" value="1"/>
</dbReference>
<evidence type="ECO:0000256" key="5">
    <source>
        <dbReference type="ARBA" id="ARBA00022691"/>
    </source>
</evidence>
<dbReference type="Gene3D" id="1.10.8.100">
    <property type="entry name" value="Ribosomal RNA adenine dimethylase-like, domain 2"/>
    <property type="match status" value="1"/>
</dbReference>
<evidence type="ECO:0000256" key="4">
    <source>
        <dbReference type="ARBA" id="ARBA00022679"/>
    </source>
</evidence>
<dbReference type="Gene3D" id="3.40.50.150">
    <property type="entry name" value="Vaccinia Virus protein VP39"/>
    <property type="match status" value="1"/>
</dbReference>
<dbReference type="AlphaFoldDB" id="A0A381NRI3"/>